<evidence type="ECO:0000256" key="1">
    <source>
        <dbReference type="ARBA" id="ARBA00010236"/>
    </source>
</evidence>
<evidence type="ECO:0000259" key="4">
    <source>
        <dbReference type="Pfam" id="PF00685"/>
    </source>
</evidence>
<dbReference type="PANTHER" id="PTHR45964">
    <property type="entry name" value="WSCD FAMILY MEMBER CG9164"/>
    <property type="match status" value="1"/>
</dbReference>
<dbReference type="Proteomes" id="UP001292094">
    <property type="component" value="Unassembled WGS sequence"/>
</dbReference>
<feature type="non-terminal residue" evidence="5">
    <location>
        <position position="1"/>
    </location>
</feature>
<evidence type="ECO:0000313" key="6">
    <source>
        <dbReference type="Proteomes" id="UP001292094"/>
    </source>
</evidence>
<keyword evidence="3" id="KW-0812">Transmembrane</keyword>
<proteinExistence type="inferred from homology"/>
<dbReference type="PANTHER" id="PTHR45964:SF5">
    <property type="entry name" value="WSCD FAMILY MEMBER CG9164"/>
    <property type="match status" value="1"/>
</dbReference>
<dbReference type="Gene3D" id="3.40.50.300">
    <property type="entry name" value="P-loop containing nucleotide triphosphate hydrolases"/>
    <property type="match status" value="1"/>
</dbReference>
<dbReference type="InterPro" id="IPR027417">
    <property type="entry name" value="P-loop_NTPase"/>
</dbReference>
<dbReference type="SUPFAM" id="SSF52540">
    <property type="entry name" value="P-loop containing nucleoside triphosphate hydrolases"/>
    <property type="match status" value="1"/>
</dbReference>
<feature type="transmembrane region" description="Helical" evidence="3">
    <location>
        <begin position="16"/>
        <end position="34"/>
    </location>
</feature>
<keyword evidence="3" id="KW-0472">Membrane</keyword>
<comment type="similarity">
    <text evidence="1">Belongs to the WSCD family.</text>
</comment>
<evidence type="ECO:0000256" key="2">
    <source>
        <dbReference type="SAM" id="MobiDB-lite"/>
    </source>
</evidence>
<feature type="domain" description="Sulfotransferase" evidence="4">
    <location>
        <begin position="490"/>
        <end position="596"/>
    </location>
</feature>
<comment type="caution">
    <text evidence="5">The sequence shown here is derived from an EMBL/GenBank/DDBJ whole genome shotgun (WGS) entry which is preliminary data.</text>
</comment>
<protein>
    <recommendedName>
        <fullName evidence="4">Sulfotransferase domain-containing protein</fullName>
    </recommendedName>
</protein>
<evidence type="ECO:0000313" key="5">
    <source>
        <dbReference type="EMBL" id="KAK4288478.1"/>
    </source>
</evidence>
<dbReference type="AlphaFoldDB" id="A0AAE1NEJ8"/>
<keyword evidence="6" id="KW-1185">Reference proteome</keyword>
<reference evidence="5" key="1">
    <citation type="submission" date="2023-11" db="EMBL/GenBank/DDBJ databases">
        <title>Genome assemblies of two species of porcelain crab, Petrolisthes cinctipes and Petrolisthes manimaculis (Anomura: Porcellanidae).</title>
        <authorList>
            <person name="Angst P."/>
        </authorList>
    </citation>
    <scope>NUCLEOTIDE SEQUENCE</scope>
    <source>
        <strain evidence="5">PB745_02</strain>
        <tissue evidence="5">Gill</tissue>
    </source>
</reference>
<dbReference type="InterPro" id="IPR051589">
    <property type="entry name" value="Sialate-O-sulfotransferase"/>
</dbReference>
<evidence type="ECO:0000256" key="3">
    <source>
        <dbReference type="SAM" id="Phobius"/>
    </source>
</evidence>
<organism evidence="5 6">
    <name type="scientific">Petrolisthes manimaculis</name>
    <dbReference type="NCBI Taxonomy" id="1843537"/>
    <lineage>
        <taxon>Eukaryota</taxon>
        <taxon>Metazoa</taxon>
        <taxon>Ecdysozoa</taxon>
        <taxon>Arthropoda</taxon>
        <taxon>Crustacea</taxon>
        <taxon>Multicrustacea</taxon>
        <taxon>Malacostraca</taxon>
        <taxon>Eumalacostraca</taxon>
        <taxon>Eucarida</taxon>
        <taxon>Decapoda</taxon>
        <taxon>Pleocyemata</taxon>
        <taxon>Anomura</taxon>
        <taxon>Galatheoidea</taxon>
        <taxon>Porcellanidae</taxon>
        <taxon>Petrolisthes</taxon>
    </lineage>
</organism>
<sequence>LVWAWRIGRINRGHHVLLSLVSGVTIFLILLALTPHPTTTPQQHQKQQQHHQHHGAARRIQQEAADDYNTAPKVNTRVDSEVGAIQDDTKSPSSDHHHQFVLPASPKSDVESLLVVGVGVDEQQQFPQDVSSVREAPYMKPILSQPYSSARQSGDTGRGHVELVVTQDNTSTSSQGGVGGVVLAHQYSHTLHRYNVPSPPPSPSPSLQGISITAQGGGDGVGVVVGVGGDGGGGGGVGGVGGGGGDGDGGDGVDGDGLGVRFSLGRPQNFNAALSQAKQQMLSAQERALEAQQHGYRLTQNQKALLSRLSPANKAAIQQKNIKMRERQDRAYLEHLRAKKQIMAREGGGEEIYSSPRATIRFPVSLQHTTNIDWLRPEYAIFANLTHHPWVKTEECVNYTITFYLPGSHHTKALASFPSSGNTWIRYLIEGATGVFTGSFYDDNSLIRKGMYGEGIPYDSGMTVLQKTHGYTTEVNVTLPHSQQIDKNHMKELNNGGVLVIRNPFKAIISHRHLDVGGHTGYAPKAHFIGSGWVEFVTLKIRLWRNFYTDWTSLTHPHNIHIIHYENVKDNLVGEMWKILTFLNIQPDPGRLQCLANNADGLFKRKPSKSVPLDFNPFTQELKDIVYKAIDDVNSALEVAGKEMLPLDKYEIYDAREAKISRTLRQQTKVGQTPH</sequence>
<name>A0AAE1NEJ8_9EUCA</name>
<dbReference type="EMBL" id="JAWZYT010006286">
    <property type="protein sequence ID" value="KAK4288478.1"/>
    <property type="molecule type" value="Genomic_DNA"/>
</dbReference>
<keyword evidence="3" id="KW-1133">Transmembrane helix</keyword>
<feature type="region of interest" description="Disordered" evidence="2">
    <location>
        <begin position="38"/>
        <end position="61"/>
    </location>
</feature>
<accession>A0AAE1NEJ8</accession>
<dbReference type="GO" id="GO:0008146">
    <property type="term" value="F:sulfotransferase activity"/>
    <property type="evidence" value="ECO:0007669"/>
    <property type="project" value="InterPro"/>
</dbReference>
<gene>
    <name evidence="5" type="ORF">Pmani_038492</name>
</gene>
<dbReference type="InterPro" id="IPR000863">
    <property type="entry name" value="Sulfotransferase_dom"/>
</dbReference>
<feature type="compositionally biased region" description="Basic residues" evidence="2">
    <location>
        <begin position="47"/>
        <end position="57"/>
    </location>
</feature>
<dbReference type="Pfam" id="PF00685">
    <property type="entry name" value="Sulfotransfer_1"/>
    <property type="match status" value="1"/>
</dbReference>